<reference evidence="3" key="1">
    <citation type="submission" date="2021-11" db="EMBL/GenBank/DDBJ databases">
        <authorList>
            <person name="Schell T."/>
        </authorList>
    </citation>
    <scope>NUCLEOTIDE SEQUENCE</scope>
    <source>
        <strain evidence="3">M5</strain>
    </source>
</reference>
<organism evidence="3 4">
    <name type="scientific">Daphnia galeata</name>
    <dbReference type="NCBI Taxonomy" id="27404"/>
    <lineage>
        <taxon>Eukaryota</taxon>
        <taxon>Metazoa</taxon>
        <taxon>Ecdysozoa</taxon>
        <taxon>Arthropoda</taxon>
        <taxon>Crustacea</taxon>
        <taxon>Branchiopoda</taxon>
        <taxon>Diplostraca</taxon>
        <taxon>Cladocera</taxon>
        <taxon>Anomopoda</taxon>
        <taxon>Daphniidae</taxon>
        <taxon>Daphnia</taxon>
    </lineage>
</organism>
<proteinExistence type="predicted"/>
<dbReference type="PANTHER" id="PTHR33273:SF4">
    <property type="entry name" value="ENDONUCLEASE_EXONUCLEASE_PHOSPHATASE DOMAIN-CONTAINING PROTEIN"/>
    <property type="match status" value="1"/>
</dbReference>
<evidence type="ECO:0000259" key="2">
    <source>
        <dbReference type="Pfam" id="PF14529"/>
    </source>
</evidence>
<feature type="domain" description="Endonuclease/exonuclease/phosphatase" evidence="2">
    <location>
        <begin position="355"/>
        <end position="411"/>
    </location>
</feature>
<evidence type="ECO:0000313" key="4">
    <source>
        <dbReference type="Proteomes" id="UP000789390"/>
    </source>
</evidence>
<dbReference type="PANTHER" id="PTHR33273">
    <property type="entry name" value="DOMAIN-CONTAINING PROTEIN, PUTATIVE-RELATED"/>
    <property type="match status" value="1"/>
</dbReference>
<name>A0A8J2RCX1_9CRUS</name>
<dbReference type="OrthoDB" id="6368401at2759"/>
<comment type="caution">
    <text evidence="3">The sequence shown here is derived from an EMBL/GenBank/DDBJ whole genome shotgun (WGS) entry which is preliminary data.</text>
</comment>
<dbReference type="InterPro" id="IPR036691">
    <property type="entry name" value="Endo/exonu/phosph_ase_sf"/>
</dbReference>
<dbReference type="Proteomes" id="UP000789390">
    <property type="component" value="Unassembled WGS sequence"/>
</dbReference>
<dbReference type="AlphaFoldDB" id="A0A8J2RCX1"/>
<feature type="compositionally biased region" description="Polar residues" evidence="1">
    <location>
        <begin position="236"/>
        <end position="247"/>
    </location>
</feature>
<keyword evidence="4" id="KW-1185">Reference proteome</keyword>
<dbReference type="Gene3D" id="3.60.10.10">
    <property type="entry name" value="Endonuclease/exonuclease/phosphatase"/>
    <property type="match status" value="1"/>
</dbReference>
<dbReference type="EMBL" id="CAKKLH010000068">
    <property type="protein sequence ID" value="CAH0101968.1"/>
    <property type="molecule type" value="Genomic_DNA"/>
</dbReference>
<dbReference type="InterPro" id="IPR005135">
    <property type="entry name" value="Endo/exonuclease/phosphatase"/>
</dbReference>
<gene>
    <name evidence="3" type="ORF">DGAL_LOCUS4341</name>
</gene>
<dbReference type="Pfam" id="PF14529">
    <property type="entry name" value="Exo_endo_phos_2"/>
    <property type="match status" value="1"/>
</dbReference>
<sequence>MKIAERDVMKESFIAMIGTPRDSEIRRGGDLFVHPVDSKQQEVLLNIKQIAGRPVSCSLPNSFRKFKGRIQGVPVEDTIEEIKKALENQDVVDAFRPKNPDGSPSEKIILTFASGLPGRVKISSMSYDVRQYFPTPFRCRLCWRLGHTHSFCGSKIQMCKKCGQHHETGVVCQQRCVNCGKSDHESDSAACPSYVELRNALKIAVMENITVKEARMRSQSLYSTIARSPTAPSPADNRSTIGLRNPTTRPPEITLLQAQVAQLQTEMNMMKEATIPNIVKEIRQVASEVEATKANFGSRFDRLDQFMLTLMASPLLSSMLPISPTPGFSVLPVLSFRSIEVVSISISSTTFPSLDIVSVYAPKGDSSTEEILNLFTRSGPFIIGGDFNAHHAMWESEANSNRGGLSIWTALMELPDVSLLTPMDFGTRIDPMSVLTSGRPQRWIFAEEEWGNWNTSLSSQLQEANFMSVTEPEAAYSVFYEALLKASVAHFRKTSTRPVVRPEAKRPWWDAACTSTVQNARRAYREWRTSPLSAQKRENWKKAEAQKRKHIIQAKRAAWRSHLSNLDSREDPAKLWNFVKAMLGKKVGCNPLDKAAIKDSDGHRCQNAQDKANLYKLECQLYLPERPKCSHHAS</sequence>
<dbReference type="SUPFAM" id="SSF56219">
    <property type="entry name" value="DNase I-like"/>
    <property type="match status" value="1"/>
</dbReference>
<accession>A0A8J2RCX1</accession>
<evidence type="ECO:0000256" key="1">
    <source>
        <dbReference type="SAM" id="MobiDB-lite"/>
    </source>
</evidence>
<feature type="region of interest" description="Disordered" evidence="1">
    <location>
        <begin position="225"/>
        <end position="248"/>
    </location>
</feature>
<evidence type="ECO:0000313" key="3">
    <source>
        <dbReference type="EMBL" id="CAH0101968.1"/>
    </source>
</evidence>
<dbReference type="GO" id="GO:0003824">
    <property type="term" value="F:catalytic activity"/>
    <property type="evidence" value="ECO:0007669"/>
    <property type="project" value="InterPro"/>
</dbReference>
<protein>
    <recommendedName>
        <fullName evidence="2">Endonuclease/exonuclease/phosphatase domain-containing protein</fullName>
    </recommendedName>
</protein>